<evidence type="ECO:0000313" key="2">
    <source>
        <dbReference type="EMBL" id="GAB1218775.1"/>
    </source>
</evidence>
<dbReference type="EMBL" id="BAAFRS010000003">
    <property type="protein sequence ID" value="GAB1218775.1"/>
    <property type="molecule type" value="Genomic_DNA"/>
</dbReference>
<proteinExistence type="predicted"/>
<accession>A0ABQ0D7E8</accession>
<feature type="compositionally biased region" description="Pro residues" evidence="1">
    <location>
        <begin position="1"/>
        <end position="11"/>
    </location>
</feature>
<feature type="compositionally biased region" description="Polar residues" evidence="1">
    <location>
        <begin position="63"/>
        <end position="94"/>
    </location>
</feature>
<organism evidence="2 3">
    <name type="scientific">Entamoeba nuttalli</name>
    <dbReference type="NCBI Taxonomy" id="412467"/>
    <lineage>
        <taxon>Eukaryota</taxon>
        <taxon>Amoebozoa</taxon>
        <taxon>Evosea</taxon>
        <taxon>Archamoebae</taxon>
        <taxon>Mastigamoebida</taxon>
        <taxon>Entamoebidae</taxon>
        <taxon>Entamoeba</taxon>
    </lineage>
</organism>
<keyword evidence="3" id="KW-1185">Reference proteome</keyword>
<name>A0ABQ0D7E8_9EUKA</name>
<reference evidence="2 3" key="1">
    <citation type="journal article" date="2019" name="PLoS Negl. Trop. Dis.">
        <title>Whole genome sequencing of Entamoeba nuttalli reveals mammalian host-related molecular signatures and a novel octapeptide-repeat surface protein.</title>
        <authorList>
            <person name="Tanaka M."/>
            <person name="Makiuchi T."/>
            <person name="Komiyama T."/>
            <person name="Shiina T."/>
            <person name="Osaki K."/>
            <person name="Tachibana H."/>
        </authorList>
    </citation>
    <scope>NUCLEOTIDE SEQUENCE [LARGE SCALE GENOMIC DNA]</scope>
    <source>
        <strain evidence="2 3">P19-061405</strain>
    </source>
</reference>
<feature type="region of interest" description="Disordered" evidence="1">
    <location>
        <begin position="1"/>
        <end position="143"/>
    </location>
</feature>
<feature type="compositionally biased region" description="Low complexity" evidence="1">
    <location>
        <begin position="350"/>
        <end position="372"/>
    </location>
</feature>
<comment type="caution">
    <text evidence="2">The sequence shown here is derived from an EMBL/GenBank/DDBJ whole genome shotgun (WGS) entry which is preliminary data.</text>
</comment>
<evidence type="ECO:0000313" key="3">
    <source>
        <dbReference type="Proteomes" id="UP001628156"/>
    </source>
</evidence>
<feature type="compositionally biased region" description="Low complexity" evidence="1">
    <location>
        <begin position="95"/>
        <end position="113"/>
    </location>
</feature>
<gene>
    <name evidence="2" type="ORF">ENUP19_0003G0063</name>
</gene>
<dbReference type="Proteomes" id="UP001628156">
    <property type="component" value="Unassembled WGS sequence"/>
</dbReference>
<protein>
    <submittedName>
        <fullName evidence="2">Uncharacterized protein</fullName>
    </submittedName>
</protein>
<sequence>MSTPTSLPPKPLHLAPQPRRPNKAAPVPKKKHVHQQPPTLKDVFDDDMTLVIDDRPSIRRKPTSSAGDLLSPNSGNSPCKSTASTPRSENVSFNSSLERGSESSSLISPRGISQTTLINGRHSSHEDLPEHTNVVPSRAAPRPVKHLVQQTTTAKSFSPSIGIPSSIIDEPPYSPKDSGTCMSFAQPPPSKLKVGSNQQTCAAPIPPSISKTQIIMSSTMAASSPNSCASPKSTGSVSSLLQLNAITPPSDSSPSVNVASPPPVSPRSNAYIVTAPMSPSSKGTVPIAAPPPSFTKPTVSIAAPPPPMNKPSVTVAAPPPPMNKSNVTVAAPPPPMNKVSIALAVPPPSSSSTSISQSTSLNTSTLISTSPSNKMTNQVKIESNNVQTNNKIVTRSARDISLNDNCHHITPMEKFNTQLPHKFIKKPFKIPTINILIKGDENDEKVIELLDKLGEINTIQETQQQEIEEFGLEPISYTEFDTLICVKGNSTELSSTCCIGDSMLVSY</sequence>
<feature type="region of interest" description="Disordered" evidence="1">
    <location>
        <begin position="348"/>
        <end position="372"/>
    </location>
</feature>
<evidence type="ECO:0000256" key="1">
    <source>
        <dbReference type="SAM" id="MobiDB-lite"/>
    </source>
</evidence>